<sequence length="286" mass="31580">MKGWLITHKNCLDGATAALVAQQCGLTPVFVEPDQAEQALLAIADSNPIYFADVSLKRSSWRQWQNRITYILDHHQSALPLCGLPGVTIDQSRSGGHLMYDFAVLEMGMKPTASWNRLCLAVERYDLWKPGHGEGEDLNRLFHRLGYEWYARRFGSGFVPFTSAEADLLAQLVREEARLVRTHLANAVPYQKRLSYPLYALQLADEGLLNAISHTLIEQGAGLVLVVKPDGRVSVRTDNRVDAAALMEALFAGGGHARAAGGRLSSSHATDLLDLLQSIESYLLKI</sequence>
<dbReference type="Pfam" id="PF02272">
    <property type="entry name" value="DHHA1"/>
    <property type="match status" value="1"/>
</dbReference>
<accession>A0A2T2WCR4</accession>
<dbReference type="PANTHER" id="PTHR42146">
    <property type="entry name" value="3',5'-CYCLIC-NUCLEOTIDE PHOSPHODIESTERASE"/>
    <property type="match status" value="1"/>
</dbReference>
<evidence type="ECO:0000259" key="1">
    <source>
        <dbReference type="Pfam" id="PF02272"/>
    </source>
</evidence>
<comment type="caution">
    <text evidence="2">The sequence shown here is derived from an EMBL/GenBank/DDBJ whole genome shotgun (WGS) entry which is preliminary data.</text>
</comment>
<evidence type="ECO:0000313" key="3">
    <source>
        <dbReference type="Proteomes" id="UP000241848"/>
    </source>
</evidence>
<feature type="domain" description="DHHA1" evidence="1">
    <location>
        <begin position="221"/>
        <end position="278"/>
    </location>
</feature>
<proteinExistence type="predicted"/>
<organism evidence="2 3">
    <name type="scientific">Sulfobacillus acidophilus</name>
    <dbReference type="NCBI Taxonomy" id="53633"/>
    <lineage>
        <taxon>Bacteria</taxon>
        <taxon>Bacillati</taxon>
        <taxon>Bacillota</taxon>
        <taxon>Clostridia</taxon>
        <taxon>Eubacteriales</taxon>
        <taxon>Clostridiales Family XVII. Incertae Sedis</taxon>
        <taxon>Sulfobacillus</taxon>
    </lineage>
</organism>
<reference evidence="2 3" key="1">
    <citation type="journal article" date="2014" name="BMC Genomics">
        <title>Comparison of environmental and isolate Sulfobacillus genomes reveals diverse carbon, sulfur, nitrogen, and hydrogen metabolisms.</title>
        <authorList>
            <person name="Justice N.B."/>
            <person name="Norman A."/>
            <person name="Brown C.T."/>
            <person name="Singh A."/>
            <person name="Thomas B.C."/>
            <person name="Banfield J.F."/>
        </authorList>
    </citation>
    <scope>NUCLEOTIDE SEQUENCE [LARGE SCALE GENOMIC DNA]</scope>
    <source>
        <strain evidence="2">AMDSBA3</strain>
    </source>
</reference>
<dbReference type="InterPro" id="IPR003156">
    <property type="entry name" value="DHHA1_dom"/>
</dbReference>
<dbReference type="InterPro" id="IPR052968">
    <property type="entry name" value="Nucleotide_metab_enz"/>
</dbReference>
<dbReference type="EMBL" id="PXYV01000094">
    <property type="protein sequence ID" value="PSR20032.1"/>
    <property type="molecule type" value="Genomic_DNA"/>
</dbReference>
<dbReference type="Gene3D" id="3.10.310.30">
    <property type="match status" value="1"/>
</dbReference>
<dbReference type="GO" id="GO:0003676">
    <property type="term" value="F:nucleic acid binding"/>
    <property type="evidence" value="ECO:0007669"/>
    <property type="project" value="InterPro"/>
</dbReference>
<dbReference type="InterPro" id="IPR038763">
    <property type="entry name" value="DHH_sf"/>
</dbReference>
<protein>
    <submittedName>
        <fullName evidence="2">Phosphoesterase</fullName>
    </submittedName>
</protein>
<evidence type="ECO:0000313" key="2">
    <source>
        <dbReference type="EMBL" id="PSR20032.1"/>
    </source>
</evidence>
<name>A0A2T2WCR4_9FIRM</name>
<gene>
    <name evidence="2" type="ORF">C7B45_16890</name>
</gene>
<dbReference type="Proteomes" id="UP000241848">
    <property type="component" value="Unassembled WGS sequence"/>
</dbReference>
<dbReference type="AlphaFoldDB" id="A0A2T2WCR4"/>
<dbReference type="PANTHER" id="PTHR42146:SF1">
    <property type="entry name" value="OLIGORIBONUCLEASE NRNB"/>
    <property type="match status" value="1"/>
</dbReference>
<dbReference type="SUPFAM" id="SSF64182">
    <property type="entry name" value="DHH phosphoesterases"/>
    <property type="match status" value="1"/>
</dbReference>